<evidence type="ECO:0000313" key="18">
    <source>
        <dbReference type="EMBL" id="RBP76196.1"/>
    </source>
</evidence>
<dbReference type="RefSeq" id="WP_113879289.1">
    <property type="nucleotide sequence ID" value="NZ_QNSA01000002.1"/>
</dbReference>
<keyword evidence="21" id="KW-1185">Reference proteome</keyword>
<feature type="transmembrane region" description="Helical" evidence="17">
    <location>
        <begin position="12"/>
        <end position="29"/>
    </location>
</feature>
<organism evidence="19 20">
    <name type="scientific">Marinobacter nauticus</name>
    <name type="common">Marinobacter hydrocarbonoclasticus</name>
    <name type="synonym">Marinobacter aquaeolei</name>
    <dbReference type="NCBI Taxonomy" id="2743"/>
    <lineage>
        <taxon>Bacteria</taxon>
        <taxon>Pseudomonadati</taxon>
        <taxon>Pseudomonadota</taxon>
        <taxon>Gammaproteobacteria</taxon>
        <taxon>Pseudomonadales</taxon>
        <taxon>Marinobacteraceae</taxon>
        <taxon>Marinobacter</taxon>
    </lineage>
</organism>
<dbReference type="InterPro" id="IPR004961">
    <property type="entry name" value="Lipase_chaperone"/>
</dbReference>
<dbReference type="GO" id="GO:0005886">
    <property type="term" value="C:plasma membrane"/>
    <property type="evidence" value="ECO:0007669"/>
    <property type="project" value="UniProtKB-SubCell"/>
</dbReference>
<name>A0A368V7I7_MARNT</name>
<evidence type="ECO:0000313" key="19">
    <source>
        <dbReference type="EMBL" id="RCW37069.1"/>
    </source>
</evidence>
<keyword evidence="11 17" id="KW-0472">Membrane</keyword>
<keyword evidence="8" id="KW-0442">Lipid degradation</keyword>
<evidence type="ECO:0000313" key="21">
    <source>
        <dbReference type="Proteomes" id="UP000253065"/>
    </source>
</evidence>
<dbReference type="Proteomes" id="UP000253065">
    <property type="component" value="Unassembled WGS sequence"/>
</dbReference>
<evidence type="ECO:0000256" key="6">
    <source>
        <dbReference type="ARBA" id="ARBA00022519"/>
    </source>
</evidence>
<evidence type="ECO:0000256" key="16">
    <source>
        <dbReference type="SAM" id="MobiDB-lite"/>
    </source>
</evidence>
<evidence type="ECO:0000256" key="11">
    <source>
        <dbReference type="ARBA" id="ARBA00023136"/>
    </source>
</evidence>
<comment type="caution">
    <text evidence="19">The sequence shown here is derived from an EMBL/GenBank/DDBJ whole genome shotgun (WGS) entry which is preliminary data.</text>
</comment>
<evidence type="ECO:0000256" key="8">
    <source>
        <dbReference type="ARBA" id="ARBA00022963"/>
    </source>
</evidence>
<accession>A0A368V7I7</accession>
<keyword evidence="9 17" id="KW-1133">Transmembrane helix</keyword>
<dbReference type="GO" id="GO:0016042">
    <property type="term" value="P:lipid catabolic process"/>
    <property type="evidence" value="ECO:0007669"/>
    <property type="project" value="UniProtKB-KW"/>
</dbReference>
<evidence type="ECO:0000256" key="17">
    <source>
        <dbReference type="SAM" id="Phobius"/>
    </source>
</evidence>
<dbReference type="SUPFAM" id="SSF158855">
    <property type="entry name" value="Lipase chaperone-like"/>
    <property type="match status" value="1"/>
</dbReference>
<evidence type="ECO:0000256" key="3">
    <source>
        <dbReference type="ARBA" id="ARBA00010358"/>
    </source>
</evidence>
<comment type="function">
    <text evidence="1">May be involved in the folding of the extracellular lipase during its passage through the periplasm.</text>
</comment>
<feature type="region of interest" description="Disordered" evidence="16">
    <location>
        <begin position="253"/>
        <end position="276"/>
    </location>
</feature>
<evidence type="ECO:0000256" key="12">
    <source>
        <dbReference type="ARBA" id="ARBA00023186"/>
    </source>
</evidence>
<evidence type="ECO:0000256" key="7">
    <source>
        <dbReference type="ARBA" id="ARBA00022692"/>
    </source>
</evidence>
<evidence type="ECO:0000256" key="15">
    <source>
        <dbReference type="ARBA" id="ARBA00033028"/>
    </source>
</evidence>
<dbReference type="Pfam" id="PF03280">
    <property type="entry name" value="Lipase_chap"/>
    <property type="match status" value="1"/>
</dbReference>
<evidence type="ECO:0000256" key="10">
    <source>
        <dbReference type="ARBA" id="ARBA00023098"/>
    </source>
</evidence>
<proteinExistence type="inferred from homology"/>
<evidence type="ECO:0000313" key="20">
    <source>
        <dbReference type="Proteomes" id="UP000252795"/>
    </source>
</evidence>
<dbReference type="EMBL" id="QPJB01000002">
    <property type="protein sequence ID" value="RCW37069.1"/>
    <property type="molecule type" value="Genomic_DNA"/>
</dbReference>
<evidence type="ECO:0000256" key="2">
    <source>
        <dbReference type="ARBA" id="ARBA00004383"/>
    </source>
</evidence>
<feature type="region of interest" description="Disordered" evidence="16">
    <location>
        <begin position="35"/>
        <end position="77"/>
    </location>
</feature>
<keyword evidence="10" id="KW-0443">Lipid metabolism</keyword>
<dbReference type="Proteomes" id="UP000252795">
    <property type="component" value="Unassembled WGS sequence"/>
</dbReference>
<evidence type="ECO:0000256" key="13">
    <source>
        <dbReference type="ARBA" id="ARBA00030948"/>
    </source>
</evidence>
<keyword evidence="6" id="KW-0997">Cell inner membrane</keyword>
<sequence length="360" mass="40239">MKHQSTRKLRWLLPVALLAIMASSGLWYWQAPDSEPRPDPAKAFASAPAVTPPTVTQASAPVPSNKEPPHQTPTRLPDQNFARSLAGTDIDGALKADRNGELILDLGVRDFFDYFLSAVGEVSPEAAIEQIQSLARNYLPEPAASDAMALLDQYLAYKQAALQLMQTELDPSRQHDPGYQLTALGDALSSLKQLRRSTFSPDAHQAFFGEEEAYSEYTLAAMSIQQREDLSDQGKQALIEWHRKQLPESLRATEQRLQSETREHQARLSALENTESPEAAGRKLVELGMDPESAEGVVSYLKQRESFDQQFSEFEQAVDAEDLEGLAGADRQKHKDALLEQYFPDEQSRTWARLRMLNQS</sequence>
<dbReference type="GO" id="GO:0051082">
    <property type="term" value="F:unfolded protein binding"/>
    <property type="evidence" value="ECO:0007669"/>
    <property type="project" value="InterPro"/>
</dbReference>
<dbReference type="GO" id="GO:0006457">
    <property type="term" value="P:protein folding"/>
    <property type="evidence" value="ECO:0007669"/>
    <property type="project" value="InterPro"/>
</dbReference>
<evidence type="ECO:0000256" key="4">
    <source>
        <dbReference type="ARBA" id="ARBA00019692"/>
    </source>
</evidence>
<gene>
    <name evidence="19" type="ORF">DET51_102215</name>
    <name evidence="18" type="ORF">DET64_102215</name>
</gene>
<dbReference type="EMBL" id="QNSA01000002">
    <property type="protein sequence ID" value="RBP76196.1"/>
    <property type="molecule type" value="Genomic_DNA"/>
</dbReference>
<protein>
    <recommendedName>
        <fullName evidence="4">Lipase chaperone</fullName>
    </recommendedName>
    <alternativeName>
        <fullName evidence="15">Lipase foldase</fullName>
    </alternativeName>
    <alternativeName>
        <fullName evidence="13">Lipase helper protein</fullName>
    </alternativeName>
    <alternativeName>
        <fullName evidence="14">Lipase modulator</fullName>
    </alternativeName>
</protein>
<dbReference type="AlphaFoldDB" id="A0A368V7I7"/>
<keyword evidence="7 17" id="KW-0812">Transmembrane</keyword>
<evidence type="ECO:0000256" key="5">
    <source>
        <dbReference type="ARBA" id="ARBA00022475"/>
    </source>
</evidence>
<comment type="similarity">
    <text evidence="3">Belongs to the lipase chaperone family.</text>
</comment>
<comment type="subcellular location">
    <subcellularLocation>
        <location evidence="2">Cell inner membrane</location>
        <topology evidence="2">Single-pass membrane protein</topology>
        <orientation evidence="2">Periplasmic side</orientation>
    </subcellularLocation>
</comment>
<keyword evidence="5" id="KW-1003">Cell membrane</keyword>
<evidence type="ECO:0000256" key="1">
    <source>
        <dbReference type="ARBA" id="ARBA00003280"/>
    </source>
</evidence>
<reference evidence="19 20" key="1">
    <citation type="submission" date="2018-07" db="EMBL/GenBank/DDBJ databases">
        <title>Freshwater and sediment microbial communities from various areas in North America, analyzing microbe dynamics in response to fracking.</title>
        <authorList>
            <person name="Lamendella R."/>
        </authorList>
    </citation>
    <scope>NUCLEOTIDE SEQUENCE [LARGE SCALE GENOMIC DNA]</scope>
    <source>
        <strain evidence="19 20">114E</strain>
        <strain evidence="18 21">114E_o</strain>
    </source>
</reference>
<evidence type="ECO:0000256" key="9">
    <source>
        <dbReference type="ARBA" id="ARBA00022989"/>
    </source>
</evidence>
<evidence type="ECO:0000256" key="14">
    <source>
        <dbReference type="ARBA" id="ARBA00031542"/>
    </source>
</evidence>
<feature type="compositionally biased region" description="Basic and acidic residues" evidence="16">
    <location>
        <begin position="253"/>
        <end position="266"/>
    </location>
</feature>
<keyword evidence="12" id="KW-0143">Chaperone</keyword>